<reference evidence="3 4" key="1">
    <citation type="submission" date="2021-07" db="EMBL/GenBank/DDBJ databases">
        <title>Paraburkholderia edwinii protects Aspergillus sp. from phenazines by acting as a toxin sponge.</title>
        <authorList>
            <person name="Dahlstrom K.M."/>
            <person name="Newman D.K."/>
        </authorList>
    </citation>
    <scope>NUCLEOTIDE SEQUENCE [LARGE SCALE GENOMIC DNA]</scope>
    <source>
        <strain evidence="3 4">Pe01</strain>
    </source>
</reference>
<evidence type="ECO:0000313" key="4">
    <source>
        <dbReference type="Proteomes" id="UP000826462"/>
    </source>
</evidence>
<gene>
    <name evidence="3" type="ORF">KZJ38_06320</name>
</gene>
<dbReference type="Proteomes" id="UP000826462">
    <property type="component" value="Chromosome 1"/>
</dbReference>
<evidence type="ECO:0000256" key="1">
    <source>
        <dbReference type="SAM" id="MobiDB-lite"/>
    </source>
</evidence>
<dbReference type="Pfam" id="PF11180">
    <property type="entry name" value="DUF2968"/>
    <property type="match status" value="1"/>
</dbReference>
<protein>
    <submittedName>
        <fullName evidence="3">DUF2968 domain-containing protein</fullName>
    </submittedName>
</protein>
<feature type="chain" id="PRO_5045463163" evidence="2">
    <location>
        <begin position="33"/>
        <end position="262"/>
    </location>
</feature>
<evidence type="ECO:0000313" key="3">
    <source>
        <dbReference type="EMBL" id="QYD69944.1"/>
    </source>
</evidence>
<organism evidence="3 4">
    <name type="scientific">Paraburkholderia edwinii</name>
    <dbReference type="NCBI Taxonomy" id="2861782"/>
    <lineage>
        <taxon>Bacteria</taxon>
        <taxon>Pseudomonadati</taxon>
        <taxon>Pseudomonadota</taxon>
        <taxon>Betaproteobacteria</taxon>
        <taxon>Burkholderiales</taxon>
        <taxon>Burkholderiaceae</taxon>
        <taxon>Paraburkholderia</taxon>
    </lineage>
</organism>
<feature type="signal peptide" evidence="2">
    <location>
        <begin position="1"/>
        <end position="32"/>
    </location>
</feature>
<sequence length="262" mass="28449">MEYAVKKYPLSVRRIVLLAAGCVLLHGGGVRAAAAVQAEPAGSGASNLENALLPLAAPAPAPTPAPAPAPVIARPPPAGQAAVGVAANSVDSSTQGDVAELTRLIQGASLNELRTTYNGGYGASLFFYSRELTYYVALFQDKHFWRVIKLQDDARAEDIYASFARQTQQLAEVDIRRTKLQAQKAFLERMIGVSEDRAKRLQADLNVARDQQAKVSEYQRQAQDDAVTLRDGKDRARSQLRQLQQQIQQLQQQTEAGLPAAR</sequence>
<keyword evidence="2" id="KW-0732">Signal</keyword>
<name>A0ABX8ULV5_9BURK</name>
<keyword evidence="4" id="KW-1185">Reference proteome</keyword>
<proteinExistence type="predicted"/>
<dbReference type="EMBL" id="CP080095">
    <property type="protein sequence ID" value="QYD69944.1"/>
    <property type="molecule type" value="Genomic_DNA"/>
</dbReference>
<feature type="region of interest" description="Disordered" evidence="1">
    <location>
        <begin position="222"/>
        <end position="246"/>
    </location>
</feature>
<feature type="compositionally biased region" description="Basic and acidic residues" evidence="1">
    <location>
        <begin position="227"/>
        <end position="237"/>
    </location>
</feature>
<dbReference type="InterPro" id="IPR021350">
    <property type="entry name" value="DUF2968"/>
</dbReference>
<evidence type="ECO:0000256" key="2">
    <source>
        <dbReference type="SAM" id="SignalP"/>
    </source>
</evidence>
<accession>A0ABX8ULV5</accession>